<keyword evidence="2" id="KW-1185">Reference proteome</keyword>
<proteinExistence type="predicted"/>
<accession>A0A1G9KTI9</accession>
<evidence type="ECO:0000313" key="1">
    <source>
        <dbReference type="EMBL" id="SDL52936.1"/>
    </source>
</evidence>
<dbReference type="RefSeq" id="WP_092724226.1">
    <property type="nucleotide sequence ID" value="NZ_FNGW01000002.1"/>
</dbReference>
<dbReference type="EMBL" id="FNGW01000002">
    <property type="protein sequence ID" value="SDL52936.1"/>
    <property type="molecule type" value="Genomic_DNA"/>
</dbReference>
<dbReference type="Proteomes" id="UP000199068">
    <property type="component" value="Unassembled WGS sequence"/>
</dbReference>
<protein>
    <submittedName>
        <fullName evidence="1">Uncharacterized protein</fullName>
    </submittedName>
</protein>
<name>A0A1G9KTI9_9FIRM</name>
<sequence>MTFEELLIDLYPINNKNNKLKKFIQNHLHGENLINYIQELAVYMVAATKVSGTTVLEKILYEQNIDSLNSEFKKEKEEIVRDDIYFELNEDEELSGYFFIKANDEVIAIVEEDLELFRHLQNFILD</sequence>
<dbReference type="STRING" id="1121325.SAMN04515677_102262"/>
<evidence type="ECO:0000313" key="2">
    <source>
        <dbReference type="Proteomes" id="UP000199068"/>
    </source>
</evidence>
<dbReference type="AlphaFoldDB" id="A0A1G9KTI9"/>
<organism evidence="1 2">
    <name type="scientific">Romboutsia lituseburensis DSM 797</name>
    <dbReference type="NCBI Taxonomy" id="1121325"/>
    <lineage>
        <taxon>Bacteria</taxon>
        <taxon>Bacillati</taxon>
        <taxon>Bacillota</taxon>
        <taxon>Clostridia</taxon>
        <taxon>Peptostreptococcales</taxon>
        <taxon>Peptostreptococcaceae</taxon>
        <taxon>Romboutsia</taxon>
    </lineage>
</organism>
<reference evidence="1 2" key="1">
    <citation type="submission" date="2016-10" db="EMBL/GenBank/DDBJ databases">
        <authorList>
            <person name="de Groot N.N."/>
        </authorList>
    </citation>
    <scope>NUCLEOTIDE SEQUENCE [LARGE SCALE GENOMIC DNA]</scope>
    <source>
        <strain evidence="1 2">DSM 797</strain>
    </source>
</reference>
<gene>
    <name evidence="1" type="ORF">SAMN04515677_102262</name>
</gene>